<dbReference type="AlphaFoldDB" id="A0AAD5DPC6"/>
<reference evidence="1" key="1">
    <citation type="submission" date="2020-11" db="EMBL/GenBank/DDBJ databases">
        <title>Chlorella ohadii genome sequencing and assembly.</title>
        <authorList>
            <person name="Murik O."/>
            <person name="Treves H."/>
            <person name="Kedem I."/>
            <person name="Shotland Y."/>
            <person name="Kaplan A."/>
        </authorList>
    </citation>
    <scope>NUCLEOTIDE SEQUENCE</scope>
    <source>
        <strain evidence="1">1</strain>
    </source>
</reference>
<organism evidence="1 2">
    <name type="scientific">Chlorella ohadii</name>
    <dbReference type="NCBI Taxonomy" id="2649997"/>
    <lineage>
        <taxon>Eukaryota</taxon>
        <taxon>Viridiplantae</taxon>
        <taxon>Chlorophyta</taxon>
        <taxon>core chlorophytes</taxon>
        <taxon>Trebouxiophyceae</taxon>
        <taxon>Chlorellales</taxon>
        <taxon>Chlorellaceae</taxon>
        <taxon>Chlorella clade</taxon>
        <taxon>Chlorella</taxon>
    </lineage>
</organism>
<accession>A0AAD5DPC6</accession>
<evidence type="ECO:0000313" key="2">
    <source>
        <dbReference type="Proteomes" id="UP001205105"/>
    </source>
</evidence>
<dbReference type="EMBL" id="JADXDR010000062">
    <property type="protein sequence ID" value="KAI7841525.1"/>
    <property type="molecule type" value="Genomic_DNA"/>
</dbReference>
<gene>
    <name evidence="1" type="ORF">COHA_004696</name>
</gene>
<proteinExistence type="predicted"/>
<sequence length="133" mass="13771">MAAAPGLNVVVTELPDAAAVTEALSRPGLQVLELYTDCWGPTAACKSTWRKAALEHGGALPCQLYTACTERCGGVPGLEPYVSAPTSQPLFLFFKGGKQVAEVRGVNPPALLRELAAAEGSGPAAVVRESECC</sequence>
<evidence type="ECO:0008006" key="3">
    <source>
        <dbReference type="Google" id="ProtNLM"/>
    </source>
</evidence>
<name>A0AAD5DPC6_9CHLO</name>
<keyword evidence="2" id="KW-1185">Reference proteome</keyword>
<dbReference type="Proteomes" id="UP001205105">
    <property type="component" value="Unassembled WGS sequence"/>
</dbReference>
<evidence type="ECO:0000313" key="1">
    <source>
        <dbReference type="EMBL" id="KAI7841525.1"/>
    </source>
</evidence>
<comment type="caution">
    <text evidence="1">The sequence shown here is derived from an EMBL/GenBank/DDBJ whole genome shotgun (WGS) entry which is preliminary data.</text>
</comment>
<protein>
    <recommendedName>
        <fullName evidence="3">Thioredoxin domain-containing protein</fullName>
    </recommendedName>
</protein>